<dbReference type="InterPro" id="IPR000182">
    <property type="entry name" value="GNAT_dom"/>
</dbReference>
<dbReference type="EMBL" id="JBHUEA010000012">
    <property type="protein sequence ID" value="MFD1721740.1"/>
    <property type="molecule type" value="Genomic_DNA"/>
</dbReference>
<evidence type="ECO:0000313" key="4">
    <source>
        <dbReference type="EMBL" id="MFD1721740.1"/>
    </source>
</evidence>
<dbReference type="SUPFAM" id="SSF55729">
    <property type="entry name" value="Acyl-CoA N-acyltransferases (Nat)"/>
    <property type="match status" value="1"/>
</dbReference>
<dbReference type="PROSITE" id="PS51186">
    <property type="entry name" value="GNAT"/>
    <property type="match status" value="1"/>
</dbReference>
<proteinExistence type="predicted"/>
<sequence length="154" mass="16243">MTFTVAGGSPLEPDVVALLEEHLSDMRRTSPPESVHALDPAALAAPSVRFVTARDADGVLLGCGAVKDLGDGTGEVKSMRTAPAARGSGVATAVLAHLVLAARDAGWRRLSLETGTQPFFEPAVRLYLRHGFRPCAPFAGYTDDPSSRYLALEL</sequence>
<dbReference type="PANTHER" id="PTHR43877:SF5">
    <property type="entry name" value="BLL8307 PROTEIN"/>
    <property type="match status" value="1"/>
</dbReference>
<accession>A0ABW4LDZ4</accession>
<dbReference type="Proteomes" id="UP001597347">
    <property type="component" value="Unassembled WGS sequence"/>
</dbReference>
<evidence type="ECO:0000259" key="3">
    <source>
        <dbReference type="PROSITE" id="PS51186"/>
    </source>
</evidence>
<dbReference type="PANTHER" id="PTHR43877">
    <property type="entry name" value="AMINOALKYLPHOSPHONATE N-ACETYLTRANSFERASE-RELATED-RELATED"/>
    <property type="match status" value="1"/>
</dbReference>
<dbReference type="RefSeq" id="WP_377934243.1">
    <property type="nucleotide sequence ID" value="NZ_JBHUEA010000012.1"/>
</dbReference>
<organism evidence="4 5">
    <name type="scientific">Amnibacterium endophyticum</name>
    <dbReference type="NCBI Taxonomy" id="2109337"/>
    <lineage>
        <taxon>Bacteria</taxon>
        <taxon>Bacillati</taxon>
        <taxon>Actinomycetota</taxon>
        <taxon>Actinomycetes</taxon>
        <taxon>Micrococcales</taxon>
        <taxon>Microbacteriaceae</taxon>
        <taxon>Amnibacterium</taxon>
    </lineage>
</organism>
<evidence type="ECO:0000256" key="1">
    <source>
        <dbReference type="ARBA" id="ARBA00022679"/>
    </source>
</evidence>
<dbReference type="Gene3D" id="3.40.630.30">
    <property type="match status" value="1"/>
</dbReference>
<dbReference type="EC" id="2.3.-.-" evidence="4"/>
<keyword evidence="1 4" id="KW-0808">Transferase</keyword>
<dbReference type="CDD" id="cd04301">
    <property type="entry name" value="NAT_SF"/>
    <property type="match status" value="1"/>
</dbReference>
<keyword evidence="2 4" id="KW-0012">Acyltransferase</keyword>
<evidence type="ECO:0000313" key="5">
    <source>
        <dbReference type="Proteomes" id="UP001597347"/>
    </source>
</evidence>
<reference evidence="5" key="1">
    <citation type="journal article" date="2019" name="Int. J. Syst. Evol. Microbiol.">
        <title>The Global Catalogue of Microorganisms (GCM) 10K type strain sequencing project: providing services to taxonomists for standard genome sequencing and annotation.</title>
        <authorList>
            <consortium name="The Broad Institute Genomics Platform"/>
            <consortium name="The Broad Institute Genome Sequencing Center for Infectious Disease"/>
            <person name="Wu L."/>
            <person name="Ma J."/>
        </authorList>
    </citation>
    <scope>NUCLEOTIDE SEQUENCE [LARGE SCALE GENOMIC DNA]</scope>
    <source>
        <strain evidence="5">CGMCC 1.12471</strain>
    </source>
</reference>
<keyword evidence="5" id="KW-1185">Reference proteome</keyword>
<name>A0ABW4LDZ4_9MICO</name>
<dbReference type="Pfam" id="PF00583">
    <property type="entry name" value="Acetyltransf_1"/>
    <property type="match status" value="1"/>
</dbReference>
<dbReference type="InterPro" id="IPR016181">
    <property type="entry name" value="Acyl_CoA_acyltransferase"/>
</dbReference>
<dbReference type="InterPro" id="IPR050832">
    <property type="entry name" value="Bact_Acetyltransf"/>
</dbReference>
<protein>
    <submittedName>
        <fullName evidence="4">GNAT family N-acetyltransferase</fullName>
        <ecNumber evidence="4">2.3.-.-</ecNumber>
    </submittedName>
</protein>
<feature type="domain" description="N-acetyltransferase" evidence="3">
    <location>
        <begin position="9"/>
        <end position="154"/>
    </location>
</feature>
<evidence type="ECO:0000256" key="2">
    <source>
        <dbReference type="ARBA" id="ARBA00023315"/>
    </source>
</evidence>
<dbReference type="GO" id="GO:0016746">
    <property type="term" value="F:acyltransferase activity"/>
    <property type="evidence" value="ECO:0007669"/>
    <property type="project" value="UniProtKB-KW"/>
</dbReference>
<comment type="caution">
    <text evidence="4">The sequence shown here is derived from an EMBL/GenBank/DDBJ whole genome shotgun (WGS) entry which is preliminary data.</text>
</comment>
<gene>
    <name evidence="4" type="ORF">ACFSBI_09280</name>
</gene>